<dbReference type="InterPro" id="IPR000715">
    <property type="entry name" value="Glycosyl_transferase_4"/>
</dbReference>
<evidence type="ECO:0000256" key="5">
    <source>
        <dbReference type="ARBA" id="ARBA00022989"/>
    </source>
</evidence>
<organism evidence="8 9">
    <name type="scientific">Glycocaulis albus</name>
    <dbReference type="NCBI Taxonomy" id="1382801"/>
    <lineage>
        <taxon>Bacteria</taxon>
        <taxon>Pseudomonadati</taxon>
        <taxon>Pseudomonadota</taxon>
        <taxon>Alphaproteobacteria</taxon>
        <taxon>Maricaulales</taxon>
        <taxon>Maricaulaceae</taxon>
        <taxon>Glycocaulis</taxon>
    </lineage>
</organism>
<evidence type="ECO:0000256" key="7">
    <source>
        <dbReference type="SAM" id="Phobius"/>
    </source>
</evidence>
<dbReference type="Pfam" id="PF00953">
    <property type="entry name" value="Glycos_transf_4"/>
    <property type="match status" value="1"/>
</dbReference>
<gene>
    <name evidence="8" type="ORF">GCM10007420_16040</name>
</gene>
<keyword evidence="9" id="KW-1185">Reference proteome</keyword>
<name>A0ABQ1XQW7_9PROT</name>
<feature type="transmembrane region" description="Helical" evidence="7">
    <location>
        <begin position="276"/>
        <end position="305"/>
    </location>
</feature>
<evidence type="ECO:0000256" key="1">
    <source>
        <dbReference type="ARBA" id="ARBA00004651"/>
    </source>
</evidence>
<keyword evidence="5 7" id="KW-1133">Transmembrane helix</keyword>
<dbReference type="EMBL" id="BMFS01000006">
    <property type="protein sequence ID" value="GGH00825.1"/>
    <property type="molecule type" value="Genomic_DNA"/>
</dbReference>
<evidence type="ECO:0000256" key="6">
    <source>
        <dbReference type="ARBA" id="ARBA00023136"/>
    </source>
</evidence>
<feature type="transmembrane region" description="Helical" evidence="7">
    <location>
        <begin position="182"/>
        <end position="199"/>
    </location>
</feature>
<sequence>MGMMLAICTLIAVLISFGVAALVWRAGVLDMPGHRSLHETPTPRGGGIGTLAAAGAAFLWLAFAPVPGGSALAILALTALMGALGTADDIFGLSSRTKFALMAVIALSAAWFIGVPGYLAVTETVYLALPAWVALAGAGLFIFVTVNAVNFMDGSDGMLVAGLVPGGAGLVLAGLATGHLDTSFAGAALAGGLAGFLILNRPPAKVFAGDGGSLTAGALYAGGALAMAGSGFSGALWLAPLFILPFLADVLLTMARRAAGRRLDMEAHREHLYQRLIAAGWSHGRIALVYAGASALCVLAGLLALQGPQGAAFAAFAVMTCVLSALYVLAGRYADGASAAS</sequence>
<proteinExistence type="predicted"/>
<feature type="transmembrane region" description="Helical" evidence="7">
    <location>
        <begin position="311"/>
        <end position="330"/>
    </location>
</feature>
<reference evidence="9" key="1">
    <citation type="journal article" date="2019" name="Int. J. Syst. Evol. Microbiol.">
        <title>The Global Catalogue of Microorganisms (GCM) 10K type strain sequencing project: providing services to taxonomists for standard genome sequencing and annotation.</title>
        <authorList>
            <consortium name="The Broad Institute Genomics Platform"/>
            <consortium name="The Broad Institute Genome Sequencing Center for Infectious Disease"/>
            <person name="Wu L."/>
            <person name="Ma J."/>
        </authorList>
    </citation>
    <scope>NUCLEOTIDE SEQUENCE [LARGE SCALE GENOMIC DNA]</scope>
    <source>
        <strain evidence="9">CGMCC 1.12766</strain>
    </source>
</reference>
<evidence type="ECO:0000256" key="4">
    <source>
        <dbReference type="ARBA" id="ARBA00022692"/>
    </source>
</evidence>
<keyword evidence="3 8" id="KW-0808">Transferase</keyword>
<dbReference type="GO" id="GO:0016740">
    <property type="term" value="F:transferase activity"/>
    <property type="evidence" value="ECO:0007669"/>
    <property type="project" value="UniProtKB-KW"/>
</dbReference>
<feature type="transmembrane region" description="Helical" evidence="7">
    <location>
        <begin position="211"/>
        <end position="229"/>
    </location>
</feature>
<evidence type="ECO:0000256" key="3">
    <source>
        <dbReference type="ARBA" id="ARBA00022679"/>
    </source>
</evidence>
<feature type="transmembrane region" description="Helical" evidence="7">
    <location>
        <begin position="158"/>
        <end position="176"/>
    </location>
</feature>
<feature type="transmembrane region" description="Helical" evidence="7">
    <location>
        <begin position="235"/>
        <end position="255"/>
    </location>
</feature>
<comment type="caution">
    <text evidence="8">The sequence shown here is derived from an EMBL/GenBank/DDBJ whole genome shotgun (WGS) entry which is preliminary data.</text>
</comment>
<accession>A0ABQ1XQW7</accession>
<dbReference type="RefSeq" id="WP_188452050.1">
    <property type="nucleotide sequence ID" value="NZ_BMFS01000006.1"/>
</dbReference>
<keyword evidence="4 7" id="KW-0812">Transmembrane</keyword>
<feature type="transmembrane region" description="Helical" evidence="7">
    <location>
        <begin position="99"/>
        <end position="119"/>
    </location>
</feature>
<evidence type="ECO:0000313" key="9">
    <source>
        <dbReference type="Proteomes" id="UP000648722"/>
    </source>
</evidence>
<feature type="transmembrane region" description="Helical" evidence="7">
    <location>
        <begin position="125"/>
        <end position="146"/>
    </location>
</feature>
<dbReference type="PANTHER" id="PTHR22926:SF3">
    <property type="entry name" value="UNDECAPRENYL-PHOSPHATE ALPHA-N-ACETYLGLUCOSAMINYL 1-PHOSPHATE TRANSFERASE"/>
    <property type="match status" value="1"/>
</dbReference>
<evidence type="ECO:0000313" key="8">
    <source>
        <dbReference type="EMBL" id="GGH00825.1"/>
    </source>
</evidence>
<dbReference type="Proteomes" id="UP000648722">
    <property type="component" value="Unassembled WGS sequence"/>
</dbReference>
<dbReference type="PANTHER" id="PTHR22926">
    <property type="entry name" value="PHOSPHO-N-ACETYLMURAMOYL-PENTAPEPTIDE-TRANSFERASE"/>
    <property type="match status" value="1"/>
</dbReference>
<protein>
    <submittedName>
        <fullName evidence="8">Glycosyl transferase</fullName>
    </submittedName>
</protein>
<evidence type="ECO:0000256" key="2">
    <source>
        <dbReference type="ARBA" id="ARBA00022475"/>
    </source>
</evidence>
<comment type="subcellular location">
    <subcellularLocation>
        <location evidence="1">Cell membrane</location>
        <topology evidence="1">Multi-pass membrane protein</topology>
    </subcellularLocation>
</comment>
<keyword evidence="6 7" id="KW-0472">Membrane</keyword>
<keyword evidence="2" id="KW-1003">Cell membrane</keyword>